<keyword evidence="2" id="KW-1185">Reference proteome</keyword>
<evidence type="ECO:0008006" key="3">
    <source>
        <dbReference type="Google" id="ProtNLM"/>
    </source>
</evidence>
<accession>A0A812YE43</accession>
<sequence>MCLGELLPEGVEQLVLAFCARKEQLSGPILELGMGTGKVALQIFLMLRVDVLGLELAPSRYALAAAALHKLAQTSERFQVQDRGDEASELLDRQHNVRCEFRCASLLDTPEDMMQKASAVVMEVCLPLEVQRQASKRLQSCRRGCRVVSYSALHGLVEDCRLAPVDASGTDRLGDGRGGICLAASWKPMGHGFAFYEMAGTAADAAVAWVEAEKTRCEGAIQIDVTGCPSRARRLRYTDEVLADPVLSQYPWKAGDRILVGYSWLPFPDLGDPDDGSAGGLDGVTWMPAFVVSVFDDNFVNVCYEDDGTVEERVHPDRIRVPGKPRKVRTDQAANAVT</sequence>
<dbReference type="InterPro" id="IPR029063">
    <property type="entry name" value="SAM-dependent_MTases_sf"/>
</dbReference>
<evidence type="ECO:0000313" key="2">
    <source>
        <dbReference type="Proteomes" id="UP000649617"/>
    </source>
</evidence>
<dbReference type="Gene3D" id="3.40.50.150">
    <property type="entry name" value="Vaccinia Virus protein VP39"/>
    <property type="match status" value="1"/>
</dbReference>
<organism evidence="1 2">
    <name type="scientific">Symbiodinium pilosum</name>
    <name type="common">Dinoflagellate</name>
    <dbReference type="NCBI Taxonomy" id="2952"/>
    <lineage>
        <taxon>Eukaryota</taxon>
        <taxon>Sar</taxon>
        <taxon>Alveolata</taxon>
        <taxon>Dinophyceae</taxon>
        <taxon>Suessiales</taxon>
        <taxon>Symbiodiniaceae</taxon>
        <taxon>Symbiodinium</taxon>
    </lineage>
</organism>
<dbReference type="EMBL" id="CAJNIZ010047846">
    <property type="protein sequence ID" value="CAE7776916.1"/>
    <property type="molecule type" value="Genomic_DNA"/>
</dbReference>
<evidence type="ECO:0000313" key="1">
    <source>
        <dbReference type="EMBL" id="CAE7776916.1"/>
    </source>
</evidence>
<proteinExistence type="predicted"/>
<comment type="caution">
    <text evidence="1">The sequence shown here is derived from an EMBL/GenBank/DDBJ whole genome shotgun (WGS) entry which is preliminary data.</text>
</comment>
<name>A0A812YE43_SYMPI</name>
<reference evidence="1" key="1">
    <citation type="submission" date="2021-02" db="EMBL/GenBank/DDBJ databases">
        <authorList>
            <person name="Dougan E. K."/>
            <person name="Rhodes N."/>
            <person name="Thang M."/>
            <person name="Chan C."/>
        </authorList>
    </citation>
    <scope>NUCLEOTIDE SEQUENCE</scope>
</reference>
<protein>
    <recommendedName>
        <fullName evidence="3">Histone-lysine N-methyltransferase, H3 lysine-79 specific</fullName>
    </recommendedName>
</protein>
<dbReference type="AlphaFoldDB" id="A0A812YE43"/>
<dbReference type="SUPFAM" id="SSF53335">
    <property type="entry name" value="S-adenosyl-L-methionine-dependent methyltransferases"/>
    <property type="match status" value="1"/>
</dbReference>
<dbReference type="Proteomes" id="UP000649617">
    <property type="component" value="Unassembled WGS sequence"/>
</dbReference>
<gene>
    <name evidence="1" type="ORF">SPIL2461_LOCUS23015</name>
</gene>
<dbReference type="OrthoDB" id="436598at2759"/>